<evidence type="ECO:0000313" key="1">
    <source>
        <dbReference type="EMBL" id="JAI07908.1"/>
    </source>
</evidence>
<protein>
    <submittedName>
        <fullName evidence="1">Uncharacterized protein</fullName>
    </submittedName>
</protein>
<reference evidence="1" key="2">
    <citation type="journal article" date="2015" name="Fish Shellfish Immunol.">
        <title>Early steps in the European eel (Anguilla anguilla)-Vibrio vulnificus interaction in the gills: Role of the RtxA13 toxin.</title>
        <authorList>
            <person name="Callol A."/>
            <person name="Pajuelo D."/>
            <person name="Ebbesson L."/>
            <person name="Teles M."/>
            <person name="MacKenzie S."/>
            <person name="Amaro C."/>
        </authorList>
    </citation>
    <scope>NUCLEOTIDE SEQUENCE</scope>
</reference>
<name>A0A0E9XYV3_ANGAN</name>
<reference evidence="1" key="1">
    <citation type="submission" date="2014-11" db="EMBL/GenBank/DDBJ databases">
        <authorList>
            <person name="Amaro Gonzalez C."/>
        </authorList>
    </citation>
    <scope>NUCLEOTIDE SEQUENCE</scope>
</reference>
<accession>A0A0E9XYV3</accession>
<organism evidence="1">
    <name type="scientific">Anguilla anguilla</name>
    <name type="common">European freshwater eel</name>
    <name type="synonym">Muraena anguilla</name>
    <dbReference type="NCBI Taxonomy" id="7936"/>
    <lineage>
        <taxon>Eukaryota</taxon>
        <taxon>Metazoa</taxon>
        <taxon>Chordata</taxon>
        <taxon>Craniata</taxon>
        <taxon>Vertebrata</taxon>
        <taxon>Euteleostomi</taxon>
        <taxon>Actinopterygii</taxon>
        <taxon>Neopterygii</taxon>
        <taxon>Teleostei</taxon>
        <taxon>Anguilliformes</taxon>
        <taxon>Anguillidae</taxon>
        <taxon>Anguilla</taxon>
    </lineage>
</organism>
<proteinExistence type="predicted"/>
<dbReference type="EMBL" id="GBXM01000670">
    <property type="protein sequence ID" value="JAI07908.1"/>
    <property type="molecule type" value="Transcribed_RNA"/>
</dbReference>
<sequence length="9" mass="1050">MLSCCFIFS</sequence>